<feature type="compositionally biased region" description="Pro residues" evidence="12">
    <location>
        <begin position="78"/>
        <end position="89"/>
    </location>
</feature>
<evidence type="ECO:0000256" key="5">
    <source>
        <dbReference type="ARBA" id="ARBA00022729"/>
    </source>
</evidence>
<dbReference type="EMBL" id="BA000045">
    <property type="protein sequence ID" value="BAC89321.1"/>
    <property type="molecule type" value="Genomic_DNA"/>
</dbReference>
<comment type="similarity">
    <text evidence="10 11">Belongs to the TonB-dependent receptor family.</text>
</comment>
<dbReference type="PROSITE" id="PS52016">
    <property type="entry name" value="TONB_DEPENDENT_REC_3"/>
    <property type="match status" value="1"/>
</dbReference>
<keyword evidence="6 11" id="KW-0798">TonB box</keyword>
<dbReference type="InterPro" id="IPR036942">
    <property type="entry name" value="Beta-barrel_TonB_sf"/>
</dbReference>
<keyword evidence="17" id="KW-1185">Reference proteome</keyword>
<accession>Q7NKU6</accession>
<dbReference type="EnsemblBacteria" id="BAC89321">
    <property type="protein sequence ID" value="BAC89321"/>
    <property type="gene ID" value="BAC89321"/>
</dbReference>
<reference evidence="16 17" key="1">
    <citation type="journal article" date="2003" name="DNA Res.">
        <title>Complete genome structure of Gloeobacter violaceus PCC 7421, a cyanobacterium that lacks thylakoids.</title>
        <authorList>
            <person name="Nakamura Y."/>
            <person name="Kaneko T."/>
            <person name="Sato S."/>
            <person name="Mimuro M."/>
            <person name="Miyashita H."/>
            <person name="Tsuchiya T."/>
            <person name="Sasamoto S."/>
            <person name="Watanabe A."/>
            <person name="Kawashima K."/>
            <person name="Kishida Y."/>
            <person name="Kiyokawa C."/>
            <person name="Kohara M."/>
            <person name="Matsumoto M."/>
            <person name="Matsuno A."/>
            <person name="Nakazaki N."/>
            <person name="Shimpo S."/>
            <person name="Takeuchi C."/>
            <person name="Yamada M."/>
            <person name="Tabata S."/>
        </authorList>
    </citation>
    <scope>NUCLEOTIDE SEQUENCE [LARGE SCALE GENOMIC DNA]</scope>
    <source>
        <strain evidence="17">ATCC 29082 / PCC 7421</strain>
    </source>
</reference>
<evidence type="ECO:0000313" key="17">
    <source>
        <dbReference type="Proteomes" id="UP000000557"/>
    </source>
</evidence>
<dbReference type="HOGENOM" id="CLU_008287_7_0_3"/>
<organism evidence="16 17">
    <name type="scientific">Gloeobacter violaceus (strain ATCC 29082 / PCC 7421)</name>
    <dbReference type="NCBI Taxonomy" id="251221"/>
    <lineage>
        <taxon>Bacteria</taxon>
        <taxon>Bacillati</taxon>
        <taxon>Cyanobacteriota</taxon>
        <taxon>Cyanophyceae</taxon>
        <taxon>Gloeobacterales</taxon>
        <taxon>Gloeobacteraceae</taxon>
        <taxon>Gloeobacter</taxon>
    </lineage>
</organism>
<evidence type="ECO:0000256" key="8">
    <source>
        <dbReference type="ARBA" id="ARBA00023170"/>
    </source>
</evidence>
<dbReference type="PATRIC" id="fig|251221.4.peg.1409"/>
<evidence type="ECO:0000256" key="7">
    <source>
        <dbReference type="ARBA" id="ARBA00023136"/>
    </source>
</evidence>
<keyword evidence="2 10" id="KW-0813">Transport</keyword>
<dbReference type="InterPro" id="IPR012910">
    <property type="entry name" value="Plug_dom"/>
</dbReference>
<evidence type="ECO:0000256" key="11">
    <source>
        <dbReference type="RuleBase" id="RU003357"/>
    </source>
</evidence>
<evidence type="ECO:0000256" key="4">
    <source>
        <dbReference type="ARBA" id="ARBA00022692"/>
    </source>
</evidence>
<dbReference type="STRING" id="251221.gene:10758863"/>
<dbReference type="PANTHER" id="PTHR30069">
    <property type="entry name" value="TONB-DEPENDENT OUTER MEMBRANE RECEPTOR"/>
    <property type="match status" value="1"/>
</dbReference>
<gene>
    <name evidence="16" type="ordered locus">glr1380</name>
</gene>
<feature type="signal peptide" evidence="13">
    <location>
        <begin position="1"/>
        <end position="28"/>
    </location>
</feature>
<dbReference type="InterPro" id="IPR000531">
    <property type="entry name" value="Beta-barrel_TonB"/>
</dbReference>
<dbReference type="Pfam" id="PF00593">
    <property type="entry name" value="TonB_dep_Rec_b-barrel"/>
    <property type="match status" value="1"/>
</dbReference>
<feature type="domain" description="TonB-dependent receptor-like beta-barrel" evidence="14">
    <location>
        <begin position="448"/>
        <end position="749"/>
    </location>
</feature>
<dbReference type="InParanoid" id="Q7NKU6"/>
<sequence>MNTSSRLGGALAWAVLLPAFTAVPAAYAGPVATVAANSQTVSLEGAKALLDQSRGRAADLQARPALWDWTAPVTAQAPTPPPAPTPAEPAPADQPADETTDILDEVSVTATRRLTRQRDITATTYSVKREDFAAQGAQTATDALQIIPGFIGQPSLGGVRNAGGNFLRGFNDQRFLVLRDGLAQTFPQNGRSAVAQFLLDDLERIEVVTGGATLRYGSGSVGGVINLITETPKGLPKLTLEYQAGSYGFSRYLGKYGGGDDTFSYNFAFSSLVAFNNYPFKYTIPSSAQYYGPTVNQNSQVTTPNIDPSIYPNGTNSFGYGGPGDPDNSGAVDLFGFMKPELGPPITIQGIADSSYNAQDNYTAKLVFKPDPTNRLTLRANQANRNFDDQGPGANSFNNCITGFSADPNGTISGDRFVPLDRNGNEVACTGGQFAVGTATTQFQFGFPNAFNASTDGRVTFPTGVPYPAAEAAVGNILFFQKRNTANTDISFNWDYELTPTTSVNSYVYYLRQLFTTFRPSPYFINTNIFGIDPTGAGNLNRIDFQGATQPYSDGQKFEAQTALNWQLSPGQNLQFGVNFVEDRVNQQQSRGSSFFTRAIARTSIFLIDDISFSEQLKANIGLRWTSSSQFGEVLSPGVGVRYSPTNWISLRSNWSQVFNAPNIADLYVISGLFIDNPDLRPETGITYDVGIDLTPAPNLGFRFTYFSTYLNDTFTAITFVNPDADNPDSPTFQSPIVQQIQNIAGQRARASRRRLTGRLPTNCACGRHGRTRMRAISAW</sequence>
<dbReference type="KEGG" id="gvi:glr1380"/>
<keyword evidence="7 10" id="KW-0472">Membrane</keyword>
<dbReference type="OrthoDB" id="492319at2"/>
<evidence type="ECO:0000256" key="1">
    <source>
        <dbReference type="ARBA" id="ARBA00004571"/>
    </source>
</evidence>
<keyword evidence="5 13" id="KW-0732">Signal</keyword>
<evidence type="ECO:0000256" key="3">
    <source>
        <dbReference type="ARBA" id="ARBA00022452"/>
    </source>
</evidence>
<feature type="chain" id="PRO_5004290524" evidence="13">
    <location>
        <begin position="29"/>
        <end position="780"/>
    </location>
</feature>
<feature type="region of interest" description="Disordered" evidence="12">
    <location>
        <begin position="73"/>
        <end position="101"/>
    </location>
</feature>
<dbReference type="InterPro" id="IPR039426">
    <property type="entry name" value="TonB-dep_rcpt-like"/>
</dbReference>
<evidence type="ECO:0000313" key="16">
    <source>
        <dbReference type="EMBL" id="BAC89321.1"/>
    </source>
</evidence>
<dbReference type="AlphaFoldDB" id="Q7NKU6"/>
<keyword evidence="8" id="KW-0675">Receptor</keyword>
<reference evidence="16 17" key="2">
    <citation type="journal article" date="2003" name="DNA Res.">
        <title>Complete genome structure of Gloeobacter violaceus PCC 7421, a cyanobacterium that lacks thylakoids (supplement).</title>
        <authorList>
            <person name="Nakamura Y."/>
            <person name="Kaneko T."/>
            <person name="Sato S."/>
            <person name="Mimuro M."/>
            <person name="Miyashita H."/>
            <person name="Tsuchiya T."/>
            <person name="Sasamoto S."/>
            <person name="Watanabe A."/>
            <person name="Kawashima K."/>
            <person name="Kishida Y."/>
            <person name="Kiyokawa C."/>
            <person name="Kohara M."/>
            <person name="Matsumoto M."/>
            <person name="Matsuno A."/>
            <person name="Nakazaki N."/>
            <person name="Shimpo S."/>
            <person name="Takeuchi C."/>
            <person name="Yamada M."/>
            <person name="Tabata S."/>
        </authorList>
    </citation>
    <scope>NUCLEOTIDE SEQUENCE [LARGE SCALE GENOMIC DNA]</scope>
    <source>
        <strain evidence="17">ATCC 29082 / PCC 7421</strain>
    </source>
</reference>
<dbReference type="GO" id="GO:0015344">
    <property type="term" value="F:siderophore uptake transmembrane transporter activity"/>
    <property type="evidence" value="ECO:0000318"/>
    <property type="project" value="GO_Central"/>
</dbReference>
<keyword evidence="4 10" id="KW-0812">Transmembrane</keyword>
<evidence type="ECO:0000256" key="10">
    <source>
        <dbReference type="PROSITE-ProRule" id="PRU01360"/>
    </source>
</evidence>
<dbReference type="Pfam" id="PF07715">
    <property type="entry name" value="Plug"/>
    <property type="match status" value="1"/>
</dbReference>
<name>Q7NKU6_GLOVI</name>
<evidence type="ECO:0000259" key="15">
    <source>
        <dbReference type="Pfam" id="PF07715"/>
    </source>
</evidence>
<evidence type="ECO:0000256" key="2">
    <source>
        <dbReference type="ARBA" id="ARBA00022448"/>
    </source>
</evidence>
<dbReference type="GO" id="GO:0044718">
    <property type="term" value="P:siderophore transmembrane transport"/>
    <property type="evidence" value="ECO:0000318"/>
    <property type="project" value="GO_Central"/>
</dbReference>
<dbReference type="eggNOG" id="COG1629">
    <property type="taxonomic scope" value="Bacteria"/>
</dbReference>
<dbReference type="Gene3D" id="2.40.170.20">
    <property type="entry name" value="TonB-dependent receptor, beta-barrel domain"/>
    <property type="match status" value="1"/>
</dbReference>
<dbReference type="SUPFAM" id="SSF56935">
    <property type="entry name" value="Porins"/>
    <property type="match status" value="1"/>
</dbReference>
<comment type="subcellular location">
    <subcellularLocation>
        <location evidence="1 10">Cell outer membrane</location>
        <topology evidence="1 10">Multi-pass membrane protein</topology>
    </subcellularLocation>
</comment>
<dbReference type="InterPro" id="IPR037066">
    <property type="entry name" value="Plug_dom_sf"/>
</dbReference>
<evidence type="ECO:0000256" key="6">
    <source>
        <dbReference type="ARBA" id="ARBA00023077"/>
    </source>
</evidence>
<dbReference type="RefSeq" id="WP_011141380.1">
    <property type="nucleotide sequence ID" value="NC_005125.1"/>
</dbReference>
<evidence type="ECO:0000256" key="13">
    <source>
        <dbReference type="SAM" id="SignalP"/>
    </source>
</evidence>
<dbReference type="Gene3D" id="2.170.130.10">
    <property type="entry name" value="TonB-dependent receptor, plug domain"/>
    <property type="match status" value="1"/>
</dbReference>
<protein>
    <submittedName>
        <fullName evidence="16">Glr1380 protein</fullName>
    </submittedName>
</protein>
<evidence type="ECO:0000256" key="9">
    <source>
        <dbReference type="ARBA" id="ARBA00023237"/>
    </source>
</evidence>
<dbReference type="Proteomes" id="UP000000557">
    <property type="component" value="Chromosome"/>
</dbReference>
<proteinExistence type="inferred from homology"/>
<dbReference type="PANTHER" id="PTHR30069:SF29">
    <property type="entry name" value="HEMOGLOBIN AND HEMOGLOBIN-HAPTOGLOBIN-BINDING PROTEIN 1-RELATED"/>
    <property type="match status" value="1"/>
</dbReference>
<keyword evidence="9 10" id="KW-0998">Cell outer membrane</keyword>
<evidence type="ECO:0000256" key="12">
    <source>
        <dbReference type="SAM" id="MobiDB-lite"/>
    </source>
</evidence>
<evidence type="ECO:0000259" key="14">
    <source>
        <dbReference type="Pfam" id="PF00593"/>
    </source>
</evidence>
<dbReference type="GO" id="GO:0009279">
    <property type="term" value="C:cell outer membrane"/>
    <property type="evidence" value="ECO:0000318"/>
    <property type="project" value="GO_Central"/>
</dbReference>
<dbReference type="PhylomeDB" id="Q7NKU6"/>
<keyword evidence="3 10" id="KW-1134">Transmembrane beta strand</keyword>
<dbReference type="eggNOG" id="COG4771">
    <property type="taxonomic scope" value="Bacteria"/>
</dbReference>
<feature type="domain" description="TonB-dependent receptor plug" evidence="15">
    <location>
        <begin position="117"/>
        <end position="224"/>
    </location>
</feature>